<evidence type="ECO:0000256" key="9">
    <source>
        <dbReference type="SAM" id="Phobius"/>
    </source>
</evidence>
<accession>A0A0N5CE17</accession>
<keyword evidence="7" id="KW-0325">Glycoprotein</keyword>
<dbReference type="InterPro" id="IPR001828">
    <property type="entry name" value="ANF_lig-bd_rcpt"/>
</dbReference>
<evidence type="ECO:0000256" key="6">
    <source>
        <dbReference type="ARBA" id="ARBA00023170"/>
    </source>
</evidence>
<dbReference type="PRINTS" id="PR01177">
    <property type="entry name" value="GABAB1RECPTR"/>
</dbReference>
<dbReference type="InterPro" id="IPR017978">
    <property type="entry name" value="GPCR_3_C"/>
</dbReference>
<keyword evidence="6" id="KW-0675">Receptor</keyword>
<comment type="subcellular location">
    <subcellularLocation>
        <location evidence="1">Membrane</location>
        <topology evidence="1">Multi-pass membrane protein</topology>
    </subcellularLocation>
</comment>
<proteinExistence type="predicted"/>
<evidence type="ECO:0000256" key="4">
    <source>
        <dbReference type="ARBA" id="ARBA00023040"/>
    </source>
</evidence>
<dbReference type="PROSITE" id="PS50259">
    <property type="entry name" value="G_PROTEIN_RECEP_F3_4"/>
    <property type="match status" value="1"/>
</dbReference>
<keyword evidence="2 9" id="KW-0812">Transmembrane</keyword>
<keyword evidence="4" id="KW-0297">G-protein coupled receptor</keyword>
<evidence type="ECO:0000256" key="8">
    <source>
        <dbReference type="ARBA" id="ARBA00023224"/>
    </source>
</evidence>
<dbReference type="GO" id="GO:0004965">
    <property type="term" value="F:G protein-coupled GABA receptor activity"/>
    <property type="evidence" value="ECO:0007669"/>
    <property type="project" value="InterPro"/>
</dbReference>
<protein>
    <submittedName>
        <fullName evidence="12">G_PROTEIN_RECEP_F3_4 domain-containing protein</fullName>
    </submittedName>
</protein>
<feature type="transmembrane region" description="Helical" evidence="9">
    <location>
        <begin position="641"/>
        <end position="662"/>
    </location>
</feature>
<feature type="transmembrane region" description="Helical" evidence="9">
    <location>
        <begin position="682"/>
        <end position="702"/>
    </location>
</feature>
<evidence type="ECO:0000256" key="3">
    <source>
        <dbReference type="ARBA" id="ARBA00022989"/>
    </source>
</evidence>
<keyword evidence="3 9" id="KW-1133">Transmembrane helix</keyword>
<evidence type="ECO:0000313" key="12">
    <source>
        <dbReference type="WBParaSite" id="SPAL_0001610800.1"/>
    </source>
</evidence>
<evidence type="ECO:0000256" key="7">
    <source>
        <dbReference type="ARBA" id="ARBA00023180"/>
    </source>
</evidence>
<dbReference type="FunFam" id="3.40.50.2300:FF:000056">
    <property type="entry name" value="Gamma-aminobutyric acid type B receptor subunit 1"/>
    <property type="match status" value="1"/>
</dbReference>
<keyword evidence="8" id="KW-0807">Transducer</keyword>
<evidence type="ECO:0000259" key="10">
    <source>
        <dbReference type="PROSITE" id="PS50259"/>
    </source>
</evidence>
<dbReference type="GO" id="GO:0038039">
    <property type="term" value="C:G protein-coupled receptor heterodimeric complex"/>
    <property type="evidence" value="ECO:0007669"/>
    <property type="project" value="TreeGrafter"/>
</dbReference>
<feature type="domain" description="G-protein coupled receptors family 3 profile" evidence="10">
    <location>
        <begin position="487"/>
        <end position="750"/>
    </location>
</feature>
<dbReference type="CDD" id="cd06366">
    <property type="entry name" value="PBP1_GABAb_receptor"/>
    <property type="match status" value="1"/>
</dbReference>
<dbReference type="InterPro" id="IPR028082">
    <property type="entry name" value="Peripla_BP_I"/>
</dbReference>
<feature type="transmembrane region" description="Helical" evidence="9">
    <location>
        <begin position="491"/>
        <end position="515"/>
    </location>
</feature>
<organism evidence="11 12">
    <name type="scientific">Strongyloides papillosus</name>
    <name type="common">Intestinal threadworm</name>
    <dbReference type="NCBI Taxonomy" id="174720"/>
    <lineage>
        <taxon>Eukaryota</taxon>
        <taxon>Metazoa</taxon>
        <taxon>Ecdysozoa</taxon>
        <taxon>Nematoda</taxon>
        <taxon>Chromadorea</taxon>
        <taxon>Rhabditida</taxon>
        <taxon>Tylenchina</taxon>
        <taxon>Panagrolaimomorpha</taxon>
        <taxon>Strongyloidoidea</taxon>
        <taxon>Strongyloididae</taxon>
        <taxon>Strongyloides</taxon>
    </lineage>
</organism>
<keyword evidence="11" id="KW-1185">Reference proteome</keyword>
<dbReference type="STRING" id="174720.A0A0N5CE17"/>
<evidence type="ECO:0000313" key="11">
    <source>
        <dbReference type="Proteomes" id="UP000046392"/>
    </source>
</evidence>
<dbReference type="Gene3D" id="3.40.50.2300">
    <property type="match status" value="2"/>
</dbReference>
<feature type="transmembrane region" description="Helical" evidence="9">
    <location>
        <begin position="414"/>
        <end position="437"/>
    </location>
</feature>
<sequence length="868" mass="98501">MEAGTGGWPGGQACLPAVQLALEDVNNDDRILKGYELKLHHYNSKCKPGLAAKQLFELLYNPPVKLILLSGCSPVTTVIAEAAPVWNLVVLSYGASSPALSNRARFPTLFRTHPSANMHNPTRIKLFDKFKWKRITILQSVEEVFTSTAKDLEEECRKKDIRVDKQSFYGDPTDAIKTLVRQDARIIVGLYYVTEARRVLCQAYKHGLYGRKYVWFLIGWYADTWYLPVRDEQLNCTAKQMEEAAQYHFTTESIMLRKDNKKAISGITGTKFLQRLKKELNTNPSETGGYPEAPLAYDAVWALALALNCTLNNIRDSTSVEEFTYNNTNVAGQIFDCVKNTQFQGVSGKVMFSEAGDRIARTQIEQMQNGKYVITGYYDITNNHLEWFNNEKWYGKGPPADSTIIKRHLLKVNIFLYAIVCLIAVVSIGLSVFLFIFNKECINRSIIIQSQPKCNDLLIFGCILCSGSLFLMGLPSGIINIPNDLFPSLCYAKVTMLMIGFSFAYGSMFAKVWVVHRMGVNENQKIVLDDEGKSEANWPWSNIRLLITSMLHTTIRKISTHTSLMQRKQNQLNQPIPSFKFQSIVATFVCIDFVLLLIWIFIDPLQRYEQYFHLKVSEEGIREDIKYQPVLELCQSKHHEVWIALILSYKCLLLVFGLFMAYESKNLKLRYVNDSRFAGMAIYNVAILSLVTGPVVCLLIRTQPNANFAFISVTVLLCTFISLGLVFIPKIRYVCRIPSEHDEHDFLSVKGSIPEQQHFESILKENVDLKRQIHIKEDKIRECQNVLIRRRGHNLSSVGSFENISSTCFKCIDGISINKTSNESSKTISEGFFPSSSPTTFTTTALIETHNNISEDTDNSSNSCEIIL</sequence>
<keyword evidence="5 9" id="KW-0472">Membrane</keyword>
<evidence type="ECO:0000256" key="5">
    <source>
        <dbReference type="ARBA" id="ARBA00023136"/>
    </source>
</evidence>
<feature type="transmembrane region" description="Helical" evidence="9">
    <location>
        <begin position="457"/>
        <end position="479"/>
    </location>
</feature>
<dbReference type="GO" id="GO:0007214">
    <property type="term" value="P:gamma-aminobutyric acid signaling pathway"/>
    <property type="evidence" value="ECO:0007669"/>
    <property type="project" value="TreeGrafter"/>
</dbReference>
<dbReference type="PANTHER" id="PTHR10519:SF77">
    <property type="entry name" value="GAMMA-AMINOBUTYRIC ACID TYPE B RECEPTOR SUBUNIT 1"/>
    <property type="match status" value="1"/>
</dbReference>
<dbReference type="PANTHER" id="PTHR10519">
    <property type="entry name" value="GABA-B RECEPTOR"/>
    <property type="match status" value="1"/>
</dbReference>
<dbReference type="Pfam" id="PF01094">
    <property type="entry name" value="ANF_receptor"/>
    <property type="match status" value="1"/>
</dbReference>
<evidence type="ECO:0000256" key="1">
    <source>
        <dbReference type="ARBA" id="ARBA00004141"/>
    </source>
</evidence>
<dbReference type="SUPFAM" id="SSF53822">
    <property type="entry name" value="Periplasmic binding protein-like I"/>
    <property type="match status" value="1"/>
</dbReference>
<feature type="transmembrane region" description="Helical" evidence="9">
    <location>
        <begin position="584"/>
        <end position="602"/>
    </location>
</feature>
<dbReference type="Proteomes" id="UP000046392">
    <property type="component" value="Unplaced"/>
</dbReference>
<reference evidence="12" key="1">
    <citation type="submission" date="2017-02" db="UniProtKB">
        <authorList>
            <consortium name="WormBaseParasite"/>
        </authorList>
    </citation>
    <scope>IDENTIFICATION</scope>
</reference>
<dbReference type="InterPro" id="IPR002455">
    <property type="entry name" value="GPCR3_GABA-B"/>
</dbReference>
<name>A0A0N5CE17_STREA</name>
<feature type="transmembrane region" description="Helical" evidence="9">
    <location>
        <begin position="708"/>
        <end position="728"/>
    </location>
</feature>
<dbReference type="WBParaSite" id="SPAL_0001610800.1">
    <property type="protein sequence ID" value="SPAL_0001610800.1"/>
    <property type="gene ID" value="SPAL_0001610800"/>
</dbReference>
<dbReference type="PRINTS" id="PR01176">
    <property type="entry name" value="GABABRECEPTR"/>
</dbReference>
<dbReference type="AlphaFoldDB" id="A0A0N5CE17"/>
<evidence type="ECO:0000256" key="2">
    <source>
        <dbReference type="ARBA" id="ARBA00022692"/>
    </source>
</evidence>
<dbReference type="Pfam" id="PF00003">
    <property type="entry name" value="7tm_3"/>
    <property type="match status" value="1"/>
</dbReference>